<feature type="region of interest" description="Disordered" evidence="2">
    <location>
        <begin position="1"/>
        <end position="30"/>
    </location>
</feature>
<feature type="domain" description="Flavin reductase like" evidence="3">
    <location>
        <begin position="37"/>
        <end position="180"/>
    </location>
</feature>
<dbReference type="RefSeq" id="WP_158257139.1">
    <property type="nucleotide sequence ID" value="NZ_PTJD01000003.1"/>
</dbReference>
<evidence type="ECO:0000256" key="2">
    <source>
        <dbReference type="SAM" id="MobiDB-lite"/>
    </source>
</evidence>
<dbReference type="InterPro" id="IPR002563">
    <property type="entry name" value="Flavin_Rdtase-like_dom"/>
</dbReference>
<dbReference type="PANTHER" id="PTHR30466:SF1">
    <property type="entry name" value="FMN REDUCTASE (NADH) RUTF"/>
    <property type="match status" value="1"/>
</dbReference>
<dbReference type="OrthoDB" id="8901155at2"/>
<evidence type="ECO:0000256" key="1">
    <source>
        <dbReference type="ARBA" id="ARBA00023002"/>
    </source>
</evidence>
<dbReference type="SUPFAM" id="SSF50475">
    <property type="entry name" value="FMN-binding split barrel"/>
    <property type="match status" value="1"/>
</dbReference>
<dbReference type="GO" id="GO:0010181">
    <property type="term" value="F:FMN binding"/>
    <property type="evidence" value="ECO:0007669"/>
    <property type="project" value="InterPro"/>
</dbReference>
<reference evidence="4 5" key="1">
    <citation type="submission" date="2018-02" db="EMBL/GenBank/DDBJ databases">
        <title>Genomic Encyclopedia of Archaeal and Bacterial Type Strains, Phase II (KMG-II): from individual species to whole genera.</title>
        <authorList>
            <person name="Goeker M."/>
        </authorList>
    </citation>
    <scope>NUCLEOTIDE SEQUENCE [LARGE SCALE GENOMIC DNA]</scope>
    <source>
        <strain evidence="4 5">DSM 22857</strain>
    </source>
</reference>
<keyword evidence="1" id="KW-0560">Oxidoreductase</keyword>
<dbReference type="Gene3D" id="2.30.110.10">
    <property type="entry name" value="Electron Transport, Fmn-binding Protein, Chain A"/>
    <property type="match status" value="1"/>
</dbReference>
<evidence type="ECO:0000259" key="3">
    <source>
        <dbReference type="SMART" id="SM00903"/>
    </source>
</evidence>
<sequence length="201" mass="19939">MPPTPPAGARSGAPAPDPREPAPPGPARAADGLRAAFRRAASSVWVVTAASAGAPAGFTATSVASVSVDPPLLSFNVGRTSSSLATLQSGGACAVHLLAAGSEALARTFAGPAAARFADPAAWRWGEDGLPELAGVAARLSGPVTALVPAGDSVIVVVEVQRTAVHERPSLVHHDRAYTALPAPPPAGPQRTAGASLRACS</sequence>
<keyword evidence="5" id="KW-1185">Reference proteome</keyword>
<feature type="region of interest" description="Disordered" evidence="2">
    <location>
        <begin position="181"/>
        <end position="201"/>
    </location>
</feature>
<dbReference type="GO" id="GO:0006208">
    <property type="term" value="P:pyrimidine nucleobase catabolic process"/>
    <property type="evidence" value="ECO:0007669"/>
    <property type="project" value="TreeGrafter"/>
</dbReference>
<organism evidence="4 5">
    <name type="scientific">Kineococcus xinjiangensis</name>
    <dbReference type="NCBI Taxonomy" id="512762"/>
    <lineage>
        <taxon>Bacteria</taxon>
        <taxon>Bacillati</taxon>
        <taxon>Actinomycetota</taxon>
        <taxon>Actinomycetes</taxon>
        <taxon>Kineosporiales</taxon>
        <taxon>Kineosporiaceae</taxon>
        <taxon>Kineococcus</taxon>
    </lineage>
</organism>
<evidence type="ECO:0000313" key="4">
    <source>
        <dbReference type="EMBL" id="PPK97636.1"/>
    </source>
</evidence>
<accession>A0A2S6IUA4</accession>
<dbReference type="GO" id="GO:0042602">
    <property type="term" value="F:riboflavin reductase (NADPH) activity"/>
    <property type="evidence" value="ECO:0007669"/>
    <property type="project" value="TreeGrafter"/>
</dbReference>
<comment type="caution">
    <text evidence="4">The sequence shown here is derived from an EMBL/GenBank/DDBJ whole genome shotgun (WGS) entry which is preliminary data.</text>
</comment>
<proteinExistence type="predicted"/>
<dbReference type="AlphaFoldDB" id="A0A2S6IUA4"/>
<gene>
    <name evidence="4" type="ORF">CLV92_103170</name>
</gene>
<dbReference type="SMART" id="SM00903">
    <property type="entry name" value="Flavin_Reduct"/>
    <property type="match status" value="1"/>
</dbReference>
<name>A0A2S6IUA4_9ACTN</name>
<dbReference type="Pfam" id="PF01613">
    <property type="entry name" value="Flavin_Reduct"/>
    <property type="match status" value="1"/>
</dbReference>
<dbReference type="PANTHER" id="PTHR30466">
    <property type="entry name" value="FLAVIN REDUCTASE"/>
    <property type="match status" value="1"/>
</dbReference>
<dbReference type="EMBL" id="PTJD01000003">
    <property type="protein sequence ID" value="PPK97636.1"/>
    <property type="molecule type" value="Genomic_DNA"/>
</dbReference>
<dbReference type="InterPro" id="IPR012349">
    <property type="entry name" value="Split_barrel_FMN-bd"/>
</dbReference>
<dbReference type="InterPro" id="IPR050268">
    <property type="entry name" value="NADH-dep_flavin_reductase"/>
</dbReference>
<dbReference type="Proteomes" id="UP000239485">
    <property type="component" value="Unassembled WGS sequence"/>
</dbReference>
<protein>
    <submittedName>
        <fullName evidence="4">Flavin reductase (DIM6/NTAB) family NADH-FMN oxidoreductase RutF</fullName>
    </submittedName>
</protein>
<evidence type="ECO:0000313" key="5">
    <source>
        <dbReference type="Proteomes" id="UP000239485"/>
    </source>
</evidence>